<feature type="coiled-coil region" evidence="1">
    <location>
        <begin position="179"/>
        <end position="276"/>
    </location>
</feature>
<reference evidence="3 4" key="1">
    <citation type="submission" date="2019-06" db="EMBL/GenBank/DDBJ databases">
        <title>Genome Sequence of the Brown Rot Fungal Pathogen Monilinia fructicola.</title>
        <authorList>
            <person name="De Miccolis Angelini R.M."/>
            <person name="Landi L."/>
            <person name="Abate D."/>
            <person name="Pollastro S."/>
            <person name="Romanazzi G."/>
            <person name="Faretra F."/>
        </authorList>
    </citation>
    <scope>NUCLEOTIDE SEQUENCE [LARGE SCALE GENOMIC DNA]</scope>
    <source>
        <strain evidence="3 4">Mfrc123</strain>
    </source>
</reference>
<sequence length="541" mass="60110">MASASSCDDITTPVDPSGTPQLTQSLTPAQHDAPRRLPSPSTMLAPNPHESDREPTSNMSLADIVRHHLDVSQHMSPPMIPPLSSQLSNTRQLLSNRKATATTPSSVGSPPVADPNRIKTATVTGITRPPTAQEIAEASPEEKVEMIQRLIADNSKLDNAVRESRMEQAHYKLQNTLLTLESEEAIKHLEAENELTRREVQVLQLAYQGRADPHAPSPEYVAKLRNICRNLETENVTIRRRLERAKKVIEAKEDQLEAAKDANHRLMQRIRENREHINIMRSPGGMFHVSTPKLSHNSYPATPQQYRRTPRQTPVASRSIRESHEHGQEPGFAALLAAAHHENSSAPTTPLISHRHGPHTPIHKHSRGVQSLSSLPTTPPSARPGTANSTLLPSAQFIPHSATRSAYTNSTSNMPPRRRRRESRDSTISAEDAEEFNRARYEEHRRGEAQEIQESQAAQSANEMLRADPRESFEIAASRTNTPNPVTAKSELLQSKIWGAVTKSVVEKRKRDDFRGVDHSNKKPRASGHIGLGIGYETSQF</sequence>
<name>A0A5M9K8W8_MONFR</name>
<dbReference type="OrthoDB" id="5404651at2759"/>
<comment type="caution">
    <text evidence="3">The sequence shown here is derived from an EMBL/GenBank/DDBJ whole genome shotgun (WGS) entry which is preliminary data.</text>
</comment>
<feature type="region of interest" description="Disordered" evidence="2">
    <location>
        <begin position="512"/>
        <end position="541"/>
    </location>
</feature>
<organism evidence="3 4">
    <name type="scientific">Monilinia fructicola</name>
    <name type="common">Brown rot fungus</name>
    <name type="synonym">Ciboria fructicola</name>
    <dbReference type="NCBI Taxonomy" id="38448"/>
    <lineage>
        <taxon>Eukaryota</taxon>
        <taxon>Fungi</taxon>
        <taxon>Dikarya</taxon>
        <taxon>Ascomycota</taxon>
        <taxon>Pezizomycotina</taxon>
        <taxon>Leotiomycetes</taxon>
        <taxon>Helotiales</taxon>
        <taxon>Sclerotiniaceae</taxon>
        <taxon>Monilinia</taxon>
    </lineage>
</organism>
<evidence type="ECO:0000256" key="2">
    <source>
        <dbReference type="SAM" id="MobiDB-lite"/>
    </source>
</evidence>
<dbReference type="AlphaFoldDB" id="A0A5M9K8W8"/>
<feature type="compositionally biased region" description="Polar residues" evidence="2">
    <location>
        <begin position="402"/>
        <end position="414"/>
    </location>
</feature>
<feature type="compositionally biased region" description="Basic residues" evidence="2">
    <location>
        <begin position="353"/>
        <end position="367"/>
    </location>
</feature>
<dbReference type="EMBL" id="VICG01000001">
    <property type="protein sequence ID" value="KAA8576863.1"/>
    <property type="molecule type" value="Genomic_DNA"/>
</dbReference>
<feature type="region of interest" description="Disordered" evidence="2">
    <location>
        <begin position="298"/>
        <end position="327"/>
    </location>
</feature>
<feature type="compositionally biased region" description="Low complexity" evidence="2">
    <location>
        <begin position="450"/>
        <end position="463"/>
    </location>
</feature>
<feature type="region of interest" description="Disordered" evidence="2">
    <location>
        <begin position="341"/>
        <end position="465"/>
    </location>
</feature>
<dbReference type="VEuPathDB" id="FungiDB:MFRU_014g00560"/>
<proteinExistence type="predicted"/>
<evidence type="ECO:0000313" key="3">
    <source>
        <dbReference type="EMBL" id="KAA8576863.1"/>
    </source>
</evidence>
<feature type="compositionally biased region" description="Polar residues" evidence="2">
    <location>
        <begin position="97"/>
        <end position="108"/>
    </location>
</feature>
<gene>
    <name evidence="3" type="ORF">EYC84_006907</name>
</gene>
<feature type="compositionally biased region" description="Polar residues" evidence="2">
    <location>
        <begin position="18"/>
        <end position="28"/>
    </location>
</feature>
<feature type="region of interest" description="Disordered" evidence="2">
    <location>
        <begin position="97"/>
        <end position="117"/>
    </location>
</feature>
<dbReference type="Proteomes" id="UP000322873">
    <property type="component" value="Unassembled WGS sequence"/>
</dbReference>
<feature type="region of interest" description="Disordered" evidence="2">
    <location>
        <begin position="1"/>
        <end position="57"/>
    </location>
</feature>
<keyword evidence="1" id="KW-0175">Coiled coil</keyword>
<evidence type="ECO:0000313" key="4">
    <source>
        <dbReference type="Proteomes" id="UP000322873"/>
    </source>
</evidence>
<protein>
    <submittedName>
        <fullName evidence="3">Uncharacterized protein</fullName>
    </submittedName>
</protein>
<feature type="compositionally biased region" description="Basic and acidic residues" evidence="2">
    <location>
        <begin position="512"/>
        <end position="521"/>
    </location>
</feature>
<feature type="compositionally biased region" description="Polar residues" evidence="2">
    <location>
        <begin position="298"/>
        <end position="316"/>
    </location>
</feature>
<keyword evidence="4" id="KW-1185">Reference proteome</keyword>
<evidence type="ECO:0000256" key="1">
    <source>
        <dbReference type="SAM" id="Coils"/>
    </source>
</evidence>
<feature type="compositionally biased region" description="Basic and acidic residues" evidence="2">
    <location>
        <begin position="435"/>
        <end position="449"/>
    </location>
</feature>
<accession>A0A5M9K8W8</accession>